<evidence type="ECO:0000313" key="2">
    <source>
        <dbReference type="EMBL" id="KAF4629138.1"/>
    </source>
</evidence>
<proteinExistence type="predicted"/>
<dbReference type="Proteomes" id="UP000566819">
    <property type="component" value="Unassembled WGS sequence"/>
</dbReference>
<protein>
    <submittedName>
        <fullName evidence="2">Uncharacterized protein</fullName>
    </submittedName>
</protein>
<dbReference type="AlphaFoldDB" id="A0A8H4RGF2"/>
<reference evidence="2 3" key="1">
    <citation type="submission" date="2020-03" db="EMBL/GenBank/DDBJ databases">
        <title>Draft Genome Sequence of Cudoniella acicularis.</title>
        <authorList>
            <person name="Buettner E."/>
            <person name="Kellner H."/>
        </authorList>
    </citation>
    <scope>NUCLEOTIDE SEQUENCE [LARGE SCALE GENOMIC DNA]</scope>
    <source>
        <strain evidence="2 3">DSM 108380</strain>
    </source>
</reference>
<keyword evidence="3" id="KW-1185">Reference proteome</keyword>
<accession>A0A8H4RGF2</accession>
<evidence type="ECO:0000313" key="3">
    <source>
        <dbReference type="Proteomes" id="UP000566819"/>
    </source>
</evidence>
<gene>
    <name evidence="2" type="ORF">G7Y89_g9011</name>
</gene>
<evidence type="ECO:0000256" key="1">
    <source>
        <dbReference type="SAM" id="MobiDB-lite"/>
    </source>
</evidence>
<organism evidence="2 3">
    <name type="scientific">Cudoniella acicularis</name>
    <dbReference type="NCBI Taxonomy" id="354080"/>
    <lineage>
        <taxon>Eukaryota</taxon>
        <taxon>Fungi</taxon>
        <taxon>Dikarya</taxon>
        <taxon>Ascomycota</taxon>
        <taxon>Pezizomycotina</taxon>
        <taxon>Leotiomycetes</taxon>
        <taxon>Helotiales</taxon>
        <taxon>Tricladiaceae</taxon>
        <taxon>Cudoniella</taxon>
    </lineage>
</organism>
<feature type="compositionally biased region" description="Basic and acidic residues" evidence="1">
    <location>
        <begin position="179"/>
        <end position="192"/>
    </location>
</feature>
<feature type="region of interest" description="Disordered" evidence="1">
    <location>
        <begin position="175"/>
        <end position="197"/>
    </location>
</feature>
<comment type="caution">
    <text evidence="2">The sequence shown here is derived from an EMBL/GenBank/DDBJ whole genome shotgun (WGS) entry which is preliminary data.</text>
</comment>
<sequence>MELNEPAWLGDDLLNLLTQCLAARTKAEVANGIVTKKEEDDDAKVDNTPHYNRSLKPNDFVNSDTKMEMDVTLKKEEDNKNIQVADGPKYDPIQESTDRVKSNPDDAETVSIKQEETDDTPMADTPMANSPEYPQYDHSQELNLFDQAFRRHLRANTRPANAPRRPRGHFANRARRVATKTEDEATRREHPNAEAQDPAFGPKIYVVNGKLVTKVVYEAHKQRFAMKMRIEEARTGQFELNDRWEHSLALIVARHATLREVARIKRGEAAAAAYVNRGHVMMTRSKTRFMERRSF</sequence>
<feature type="region of interest" description="Disordered" evidence="1">
    <location>
        <begin position="83"/>
        <end position="134"/>
    </location>
</feature>
<dbReference type="EMBL" id="JAAMPI010000715">
    <property type="protein sequence ID" value="KAF4629138.1"/>
    <property type="molecule type" value="Genomic_DNA"/>
</dbReference>
<name>A0A8H4RGF2_9HELO</name>